<evidence type="ECO:0000256" key="14">
    <source>
        <dbReference type="SAM" id="Coils"/>
    </source>
</evidence>
<evidence type="ECO:0000256" key="11">
    <source>
        <dbReference type="ARBA" id="ARBA00048336"/>
    </source>
</evidence>
<dbReference type="InterPro" id="IPR038534">
    <property type="entry name" value="Rtr1/RPAP2_sf"/>
</dbReference>
<gene>
    <name evidence="17" type="primary">RPAP2</name>
    <name evidence="17" type="synonym">rpap2</name>
</gene>
<evidence type="ECO:0000256" key="8">
    <source>
        <dbReference type="ARBA" id="ARBA00023242"/>
    </source>
</evidence>
<evidence type="ECO:0000256" key="9">
    <source>
        <dbReference type="ARBA" id="ARBA00045547"/>
    </source>
</evidence>
<dbReference type="Pfam" id="PF04181">
    <property type="entry name" value="RPAP2_Rtr1"/>
    <property type="match status" value="1"/>
</dbReference>
<evidence type="ECO:0000256" key="5">
    <source>
        <dbReference type="ARBA" id="ARBA00022801"/>
    </source>
</evidence>
<dbReference type="GO" id="GO:0005634">
    <property type="term" value="C:nucleus"/>
    <property type="evidence" value="ECO:0007669"/>
    <property type="project" value="UniProtKB-SubCell"/>
</dbReference>
<dbReference type="OMA" id="WCTDETL"/>
<feature type="region of interest" description="Disordered" evidence="15">
    <location>
        <begin position="533"/>
        <end position="552"/>
    </location>
</feature>
<dbReference type="InterPro" id="IPR039693">
    <property type="entry name" value="Rtr1/RPAP2"/>
</dbReference>
<evidence type="ECO:0000256" key="6">
    <source>
        <dbReference type="ARBA" id="ARBA00022833"/>
    </source>
</evidence>
<evidence type="ECO:0000256" key="15">
    <source>
        <dbReference type="SAM" id="MobiDB-lite"/>
    </source>
</evidence>
<dbReference type="GO" id="GO:0008270">
    <property type="term" value="F:zinc ion binding"/>
    <property type="evidence" value="ECO:0007669"/>
    <property type="project" value="UniProtKB-KW"/>
</dbReference>
<accession>A0A8C5F9D1</accession>
<comment type="catalytic activity">
    <reaction evidence="11 13">
        <text>O-phospho-L-threonyl-[protein] + H2O = L-threonyl-[protein] + phosphate</text>
        <dbReference type="Rhea" id="RHEA:47004"/>
        <dbReference type="Rhea" id="RHEA-COMP:11060"/>
        <dbReference type="Rhea" id="RHEA-COMP:11605"/>
        <dbReference type="ChEBI" id="CHEBI:15377"/>
        <dbReference type="ChEBI" id="CHEBI:30013"/>
        <dbReference type="ChEBI" id="CHEBI:43474"/>
        <dbReference type="ChEBI" id="CHEBI:61977"/>
        <dbReference type="EC" id="3.1.3.16"/>
    </reaction>
</comment>
<protein>
    <recommendedName>
        <fullName evidence="13">RNA polymerase II subunit B1 CTD phosphatase RPAP2 homolog</fullName>
        <ecNumber evidence="13">3.1.3.16</ecNumber>
    </recommendedName>
</protein>
<keyword evidence="3 13" id="KW-0479">Metal-binding</keyword>
<dbReference type="GO" id="GO:0005737">
    <property type="term" value="C:cytoplasm"/>
    <property type="evidence" value="ECO:0007669"/>
    <property type="project" value="TreeGrafter"/>
</dbReference>
<keyword evidence="6 13" id="KW-0862">Zinc</keyword>
<sequence length="676" mass="74292">MSAKKVSVSKAVKARHAEEEARRREVLKEALRDKLDLEKRALQVVERLLEDSVPEDFLIDCAKFITPANFKDVNEERFIAKMCGYPICENKLGKVSTQLFKISTRNNKVYDITERKYFCSNFCYKAAKEFELKISTTPLWLRHHESPRQITLLRKGDGGSTGAEVRIAVRRLQEEDIEGPAVALSAPSDPQRPMGLHAPGSLHSDDSDDEQGFVSSIITGERPGPRVHWGELPTRTDPPGHTQRQGKEEEEEEEEEEVRHQEGENTVEERGEVGGESVVCKTEDGAGPGRPLNLDAAPAHLPSVQQTPGESGEESSVPAQSVEVEEAVALLKACSIAQQVEDTAPVHTGKGPLQGAPGDGTESKPLTESSQTLDPRPARDVSPPARPCPTPGLDVTQVGMSKRGAAGLRELLLLHHGPAQPNSLRENLLESLRRTLNEWRTDGTRVFLYGPDPAPVAGSEEEKDEGLGEEELDEDDLEEDVVVVVAGRMEDGGRGLRARPSAPAPDYDTLQQETREQELRVQEFYQGSCVLPGDAEQPAGHPQAPAQGRDTKDPILPLVDSQAQTLIQKRITVDQLTRSLRNIVGPLGLTMTDVSTHLNDLVRTFSFTNTNIIHRPPEWTLIAVVLLHLLAEVSAAVQGALAAPGSMRRVNKLLRELSLQRPDLLTLLQLFRTLAH</sequence>
<keyword evidence="7 13" id="KW-0904">Protein phosphatase</keyword>
<dbReference type="GeneTree" id="ENSGT00390000017965"/>
<feature type="compositionally biased region" description="Acidic residues" evidence="15">
    <location>
        <begin position="459"/>
        <end position="476"/>
    </location>
</feature>
<dbReference type="InterPro" id="IPR007308">
    <property type="entry name" value="Rtr1/RPAP2_dom"/>
</dbReference>
<dbReference type="GO" id="GO:0043175">
    <property type="term" value="F:RNA polymerase core enzyme binding"/>
    <property type="evidence" value="ECO:0007669"/>
    <property type="project" value="UniProtKB-UniRule"/>
</dbReference>
<evidence type="ECO:0000256" key="12">
    <source>
        <dbReference type="PROSITE-ProRule" id="PRU00812"/>
    </source>
</evidence>
<dbReference type="OrthoDB" id="2590500at2759"/>
<comment type="subunit">
    <text evidence="13">Associates with the RNA polymerase II complex.</text>
</comment>
<organism evidence="17 18">
    <name type="scientific">Gadus morhua</name>
    <name type="common">Atlantic cod</name>
    <dbReference type="NCBI Taxonomy" id="8049"/>
    <lineage>
        <taxon>Eukaryota</taxon>
        <taxon>Metazoa</taxon>
        <taxon>Chordata</taxon>
        <taxon>Craniata</taxon>
        <taxon>Vertebrata</taxon>
        <taxon>Euteleostomi</taxon>
        <taxon>Actinopterygii</taxon>
        <taxon>Neopterygii</taxon>
        <taxon>Teleostei</taxon>
        <taxon>Neoteleostei</taxon>
        <taxon>Acanthomorphata</taxon>
        <taxon>Zeiogadaria</taxon>
        <taxon>Gadariae</taxon>
        <taxon>Gadiformes</taxon>
        <taxon>Gadoidei</taxon>
        <taxon>Gadidae</taxon>
        <taxon>Gadus</taxon>
    </lineage>
</organism>
<dbReference type="Proteomes" id="UP000694546">
    <property type="component" value="Chromosome 8"/>
</dbReference>
<comment type="catalytic activity">
    <reaction evidence="10 13">
        <text>O-phospho-L-seryl-[protein] + H2O = L-seryl-[protein] + phosphate</text>
        <dbReference type="Rhea" id="RHEA:20629"/>
        <dbReference type="Rhea" id="RHEA-COMP:9863"/>
        <dbReference type="Rhea" id="RHEA-COMP:11604"/>
        <dbReference type="ChEBI" id="CHEBI:15377"/>
        <dbReference type="ChEBI" id="CHEBI:29999"/>
        <dbReference type="ChEBI" id="CHEBI:43474"/>
        <dbReference type="ChEBI" id="CHEBI:83421"/>
        <dbReference type="EC" id="3.1.3.16"/>
    </reaction>
</comment>
<evidence type="ECO:0000256" key="13">
    <source>
        <dbReference type="RuleBase" id="RU367080"/>
    </source>
</evidence>
<dbReference type="PROSITE" id="PS51479">
    <property type="entry name" value="ZF_RTR1"/>
    <property type="match status" value="1"/>
</dbReference>
<keyword evidence="4 13" id="KW-0863">Zinc-finger</keyword>
<keyword evidence="8 13" id="KW-0539">Nucleus</keyword>
<dbReference type="Ensembl" id="ENSGMOT00000019096.2">
    <property type="protein sequence ID" value="ENSGMOP00000018639.2"/>
    <property type="gene ID" value="ENSGMOG00000017320.2"/>
</dbReference>
<comment type="function">
    <text evidence="9">Protein phosphatase that displays CTD phosphatase activity and regulates transcription of snRNA genes. Recognizes and binds phosphorylated 'Ser-7' of the C-terminal heptapeptide repeat domain (CTD) of the largest RNA polymerase II subunit POLR2A, and mediates dephosphorylation of 'Ser-5' of the CTD, thereby promoting transcription of snRNA genes. Downstream of EIF2AK3/PERK, dephosphorylates ERN1, a sensor for the endoplasmic reticulum unfolded protein response (UPR), to abort failed ER-stress adaptation and trigger apoptosis.</text>
</comment>
<dbReference type="PANTHER" id="PTHR14732">
    <property type="entry name" value="RNA POLYMERASE II SUBUNIT B1 CTD PHOSPHATASE RPAP2-RELATED"/>
    <property type="match status" value="1"/>
</dbReference>
<evidence type="ECO:0000256" key="4">
    <source>
        <dbReference type="ARBA" id="ARBA00022771"/>
    </source>
</evidence>
<feature type="region of interest" description="Disordered" evidence="15">
    <location>
        <begin position="447"/>
        <end position="476"/>
    </location>
</feature>
<evidence type="ECO:0000256" key="10">
    <source>
        <dbReference type="ARBA" id="ARBA00047761"/>
    </source>
</evidence>
<dbReference type="GO" id="GO:0008420">
    <property type="term" value="F:RNA polymerase II CTD heptapeptide repeat phosphatase activity"/>
    <property type="evidence" value="ECO:0007669"/>
    <property type="project" value="UniProtKB-UniRule"/>
</dbReference>
<feature type="coiled-coil region" evidence="14">
    <location>
        <begin position="14"/>
        <end position="48"/>
    </location>
</feature>
<feature type="compositionally biased region" description="Basic and acidic residues" evidence="15">
    <location>
        <begin position="257"/>
        <end position="273"/>
    </location>
</feature>
<comment type="similarity">
    <text evidence="2 12 13">Belongs to the RPAP2 family.</text>
</comment>
<reference evidence="17" key="2">
    <citation type="submission" date="2025-09" db="UniProtKB">
        <authorList>
            <consortium name="Ensembl"/>
        </authorList>
    </citation>
    <scope>IDENTIFICATION</scope>
</reference>
<keyword evidence="14" id="KW-0175">Coiled coil</keyword>
<dbReference type="PANTHER" id="PTHR14732:SF0">
    <property type="entry name" value="RNA POLYMERASE II SUBUNIT B1 CTD PHOSPHATASE RPAP2-RELATED"/>
    <property type="match status" value="1"/>
</dbReference>
<feature type="region of interest" description="Disordered" evidence="15">
    <location>
        <begin position="178"/>
        <end position="321"/>
    </location>
</feature>
<evidence type="ECO:0000256" key="3">
    <source>
        <dbReference type="ARBA" id="ARBA00022723"/>
    </source>
</evidence>
<proteinExistence type="inferred from homology"/>
<feature type="compositionally biased region" description="Polar residues" evidence="15">
    <location>
        <begin position="364"/>
        <end position="373"/>
    </location>
</feature>
<reference evidence="17" key="1">
    <citation type="submission" date="2025-08" db="UniProtKB">
        <authorList>
            <consortium name="Ensembl"/>
        </authorList>
    </citation>
    <scope>IDENTIFICATION</scope>
</reference>
<keyword evidence="5 13" id="KW-0378">Hydrolase</keyword>
<dbReference type="Gene3D" id="1.25.40.820">
    <property type="match status" value="1"/>
</dbReference>
<evidence type="ECO:0000313" key="18">
    <source>
        <dbReference type="Proteomes" id="UP000694546"/>
    </source>
</evidence>
<dbReference type="GeneID" id="115548824"/>
<evidence type="ECO:0000256" key="2">
    <source>
        <dbReference type="ARBA" id="ARBA00005676"/>
    </source>
</evidence>
<feature type="domain" description="RTR1-type" evidence="16">
    <location>
        <begin position="60"/>
        <end position="143"/>
    </location>
</feature>
<evidence type="ECO:0000256" key="7">
    <source>
        <dbReference type="ARBA" id="ARBA00022912"/>
    </source>
</evidence>
<comment type="subcellular location">
    <subcellularLocation>
        <location evidence="1 13">Nucleus</location>
    </subcellularLocation>
</comment>
<evidence type="ECO:0000313" key="17">
    <source>
        <dbReference type="Ensembl" id="ENSGMOP00000018639.2"/>
    </source>
</evidence>
<evidence type="ECO:0000256" key="1">
    <source>
        <dbReference type="ARBA" id="ARBA00004123"/>
    </source>
</evidence>
<dbReference type="RefSeq" id="XP_030219545.1">
    <property type="nucleotide sequence ID" value="XM_030363685.1"/>
</dbReference>
<evidence type="ECO:0000259" key="16">
    <source>
        <dbReference type="PROSITE" id="PS51479"/>
    </source>
</evidence>
<dbReference type="EC" id="3.1.3.16" evidence="13"/>
<name>A0A8C5F9D1_GADMO</name>
<dbReference type="AlphaFoldDB" id="A0A8C5F9D1"/>
<feature type="region of interest" description="Disordered" evidence="15">
    <location>
        <begin position="343"/>
        <end position="397"/>
    </location>
</feature>
<keyword evidence="18" id="KW-1185">Reference proteome</keyword>